<dbReference type="AlphaFoldDB" id="A0A178UNH7"/>
<evidence type="ECO:0000259" key="8">
    <source>
        <dbReference type="Pfam" id="PF08646"/>
    </source>
</evidence>
<evidence type="ECO:0000256" key="2">
    <source>
        <dbReference type="ARBA" id="ARBA00022723"/>
    </source>
</evidence>
<evidence type="ECO:0000256" key="1">
    <source>
        <dbReference type="ARBA" id="ARBA00005690"/>
    </source>
</evidence>
<name>A0A178UNH7_ARATH</name>
<evidence type="ECO:0000256" key="6">
    <source>
        <dbReference type="SAM" id="MobiDB-lite"/>
    </source>
</evidence>
<comment type="caution">
    <text evidence="9">The sequence shown here is derived from an EMBL/GenBank/DDBJ whole genome shotgun (WGS) entry which is preliminary data.</text>
</comment>
<evidence type="ECO:0000313" key="9">
    <source>
        <dbReference type="EMBL" id="OAO95368.1"/>
    </source>
</evidence>
<dbReference type="Gene3D" id="2.40.50.140">
    <property type="entry name" value="Nucleic acid-binding proteins"/>
    <property type="match status" value="2"/>
</dbReference>
<accession>A0A178UNH7</accession>
<dbReference type="CDD" id="cd04476">
    <property type="entry name" value="RPA1_DBD_C"/>
    <property type="match status" value="1"/>
</dbReference>
<evidence type="ECO:0000313" key="10">
    <source>
        <dbReference type="Proteomes" id="UP000078284"/>
    </source>
</evidence>
<keyword evidence="3" id="KW-0863">Zinc-finger</keyword>
<dbReference type="InterPro" id="IPR013955">
    <property type="entry name" value="Rep_factor-A_C"/>
</dbReference>
<dbReference type="SUPFAM" id="SSF50249">
    <property type="entry name" value="Nucleic acid-binding proteins"/>
    <property type="match status" value="2"/>
</dbReference>
<evidence type="ECO:0000256" key="5">
    <source>
        <dbReference type="ARBA" id="ARBA00023125"/>
    </source>
</evidence>
<feature type="domain" description="Replication factor A C-terminal" evidence="8">
    <location>
        <begin position="144"/>
        <end position="240"/>
    </location>
</feature>
<evidence type="ECO:0000256" key="4">
    <source>
        <dbReference type="ARBA" id="ARBA00022833"/>
    </source>
</evidence>
<keyword evidence="5" id="KW-0238">DNA-binding</keyword>
<dbReference type="InterPro" id="IPR047192">
    <property type="entry name" value="Euk_RPA1_DBD_C"/>
</dbReference>
<dbReference type="CDD" id="cd04480">
    <property type="entry name" value="RPA1_DBD_A_like"/>
    <property type="match status" value="1"/>
</dbReference>
<dbReference type="EMBL" id="LUHQ01000005">
    <property type="protein sequence ID" value="OAO95368.1"/>
    <property type="molecule type" value="Genomic_DNA"/>
</dbReference>
<dbReference type="InterPro" id="IPR012340">
    <property type="entry name" value="NA-bd_OB-fold"/>
</dbReference>
<protein>
    <recommendedName>
        <fullName evidence="11">Replication factor A C-terminal domain-containing protein</fullName>
    </recommendedName>
</protein>
<dbReference type="Pfam" id="PF02721">
    <property type="entry name" value="DUF223"/>
    <property type="match status" value="1"/>
</dbReference>
<proteinExistence type="inferred from homology"/>
<reference evidence="10" key="1">
    <citation type="journal article" date="2016" name="Proc. Natl. Acad. Sci. U.S.A.">
        <title>Chromosome-level assembly of Arabidopsis thaliana Ler reveals the extent of translocation and inversion polymorphisms.</title>
        <authorList>
            <person name="Zapata L."/>
            <person name="Ding J."/>
            <person name="Willing E.M."/>
            <person name="Hartwig B."/>
            <person name="Bezdan D."/>
            <person name="Jiao W.B."/>
            <person name="Patel V."/>
            <person name="Velikkakam James G."/>
            <person name="Koornneef M."/>
            <person name="Ossowski S."/>
            <person name="Schneeberger K."/>
        </authorList>
    </citation>
    <scope>NUCLEOTIDE SEQUENCE [LARGE SCALE GENOMIC DNA]</scope>
    <source>
        <strain evidence="10">cv. Landsberg erecta</strain>
    </source>
</reference>
<evidence type="ECO:0000259" key="7">
    <source>
        <dbReference type="Pfam" id="PF02721"/>
    </source>
</evidence>
<keyword evidence="4" id="KW-0862">Zinc</keyword>
<dbReference type="GO" id="GO:0003677">
    <property type="term" value="F:DNA binding"/>
    <property type="evidence" value="ECO:0007669"/>
    <property type="project" value="UniProtKB-KW"/>
</dbReference>
<dbReference type="Pfam" id="PF08646">
    <property type="entry name" value="Rep_fac-A_C"/>
    <property type="match status" value="1"/>
</dbReference>
<dbReference type="ExpressionAtlas" id="A0A178UNH7">
    <property type="expression patterns" value="baseline and differential"/>
</dbReference>
<dbReference type="PANTHER" id="PTHR47165:SF4">
    <property type="entry name" value="OS03G0429900 PROTEIN"/>
    <property type="match status" value="1"/>
</dbReference>
<feature type="compositionally biased region" description="Basic and acidic residues" evidence="6">
    <location>
        <begin position="304"/>
        <end position="314"/>
    </location>
</feature>
<comment type="similarity">
    <text evidence="1">Belongs to the replication factor A protein 1 family.</text>
</comment>
<dbReference type="PANTHER" id="PTHR47165">
    <property type="entry name" value="OS03G0429900 PROTEIN"/>
    <property type="match status" value="1"/>
</dbReference>
<dbReference type="GO" id="GO:0008270">
    <property type="term" value="F:zinc ion binding"/>
    <property type="evidence" value="ECO:0007669"/>
    <property type="project" value="UniProtKB-KW"/>
</dbReference>
<evidence type="ECO:0000256" key="3">
    <source>
        <dbReference type="ARBA" id="ARBA00022771"/>
    </source>
</evidence>
<organism evidence="9 10">
    <name type="scientific">Arabidopsis thaliana</name>
    <name type="common">Mouse-ear cress</name>
    <dbReference type="NCBI Taxonomy" id="3702"/>
    <lineage>
        <taxon>Eukaryota</taxon>
        <taxon>Viridiplantae</taxon>
        <taxon>Streptophyta</taxon>
        <taxon>Embryophyta</taxon>
        <taxon>Tracheophyta</taxon>
        <taxon>Spermatophyta</taxon>
        <taxon>Magnoliopsida</taxon>
        <taxon>eudicotyledons</taxon>
        <taxon>Gunneridae</taxon>
        <taxon>Pentapetalae</taxon>
        <taxon>rosids</taxon>
        <taxon>malvids</taxon>
        <taxon>Brassicales</taxon>
        <taxon>Brassicaceae</taxon>
        <taxon>Camelineae</taxon>
        <taxon>Arabidopsis</taxon>
    </lineage>
</organism>
<dbReference type="Proteomes" id="UP000078284">
    <property type="component" value="Chromosome 5"/>
</dbReference>
<gene>
    <name evidence="9" type="ordered locus">AXX17_At5g32220</name>
</gene>
<feature type="region of interest" description="Disordered" evidence="6">
    <location>
        <begin position="294"/>
        <end position="320"/>
    </location>
</feature>
<evidence type="ECO:0008006" key="11">
    <source>
        <dbReference type="Google" id="ProtNLM"/>
    </source>
</evidence>
<dbReference type="InterPro" id="IPR003871">
    <property type="entry name" value="RFA1B/D_OB_1st"/>
</dbReference>
<feature type="domain" description="Replication protein A 70 kDa DNA-binding subunit B/D first OB fold" evidence="7">
    <location>
        <begin position="9"/>
        <end position="111"/>
    </location>
</feature>
<keyword evidence="2" id="KW-0479">Metal-binding</keyword>
<sequence>MALNAASPFTSLNAIKPFKTTWRIQVKIVHTWKQYTQYSCETVEMILGDTYGTLIHATLKKAQAIKFQRDIVARQWIVIENFTMSKAMGKFRATKHPYRMSLMYNSVVNPCASVCDDIYLDLADFNDVINEDGLNENILVGKYKVMCTIFNIDKDFSWYYFICSKCKNTAYLVPKVENEVLNKASKPLFWCGTCKETTNRAIPRYKLIVDIMDSSGSTKLMLFESDAKQIVSFSAYDLLNGEFDEKVAYAWVGLEPLQADTIGDSDVHDDLQTIISVDQDIMLLSNSSEKAESLGTHSTTLSSKCKDEGNDLHENQSSSSKKFCIPSIRDDIDKENGNIVEDELAPK</sequence>